<dbReference type="Proteomes" id="UP000678374">
    <property type="component" value="Unassembled WGS sequence"/>
</dbReference>
<sequence>MVQTSPLPLLITTSVVANAPRTAVAATEERLALTLEGLERWLRLRPELAYVVCDGSGFDLREQVDDLCRRVAPSASVEVLHFVNDQSQVQRRGKGFGEGEIVQFALAHGRTLQGATRFAKCTGKLWISNLAAVEAWNRQQPASFDYRGRLRPVLLDTRFYLCDLAFYRDRLATAHHQVDEPAGVNLEHCFARALATEPLFRYAMLPPPIIHGVSGSMGVRYDEFDWHYARRLARAAVVRGLRWR</sequence>
<name>A0A941BKA0_9BURK</name>
<dbReference type="RefSeq" id="WP_210800862.1">
    <property type="nucleotide sequence ID" value="NZ_JAGQDE010000003.1"/>
</dbReference>
<gene>
    <name evidence="1" type="ORF">KAK06_05210</name>
</gene>
<protein>
    <submittedName>
        <fullName evidence="1">Uncharacterized protein</fullName>
    </submittedName>
</protein>
<comment type="caution">
    <text evidence="1">The sequence shown here is derived from an EMBL/GenBank/DDBJ whole genome shotgun (WGS) entry which is preliminary data.</text>
</comment>
<dbReference type="AlphaFoldDB" id="A0A941BKA0"/>
<evidence type="ECO:0000313" key="1">
    <source>
        <dbReference type="EMBL" id="MBQ0958349.1"/>
    </source>
</evidence>
<organism evidence="1 2">
    <name type="scientific">Ideonella aquatica</name>
    <dbReference type="NCBI Taxonomy" id="2824119"/>
    <lineage>
        <taxon>Bacteria</taxon>
        <taxon>Pseudomonadati</taxon>
        <taxon>Pseudomonadota</taxon>
        <taxon>Betaproteobacteria</taxon>
        <taxon>Burkholderiales</taxon>
        <taxon>Sphaerotilaceae</taxon>
        <taxon>Ideonella</taxon>
    </lineage>
</organism>
<evidence type="ECO:0000313" key="2">
    <source>
        <dbReference type="Proteomes" id="UP000678374"/>
    </source>
</evidence>
<proteinExistence type="predicted"/>
<accession>A0A941BKA0</accession>
<reference evidence="1" key="1">
    <citation type="submission" date="2021-04" db="EMBL/GenBank/DDBJ databases">
        <title>The genome sequence of Ideonella sp. 4Y11.</title>
        <authorList>
            <person name="Liu Y."/>
        </authorList>
    </citation>
    <scope>NUCLEOTIDE SEQUENCE</scope>
    <source>
        <strain evidence="1">4Y11</strain>
    </source>
</reference>
<dbReference type="EMBL" id="JAGQDE010000003">
    <property type="protein sequence ID" value="MBQ0958349.1"/>
    <property type="molecule type" value="Genomic_DNA"/>
</dbReference>
<keyword evidence="2" id="KW-1185">Reference proteome</keyword>